<sequence length="159" mass="17373">MEGECVLGIGHLLGKKGGRSLLKNGCPGASLSVMPVGEADRTGGNLGREGKNGEPGPAGQERVRPLSLSRLTARPKKDKPARIRETRFPGKGGKKKFRTFQAFRPFPGKRNIASDLSIFLYIPFRKKFDIDGSLFRNSGKRPQEKGKIVPTLFPGENLE</sequence>
<proteinExistence type="predicted"/>
<evidence type="ECO:0000256" key="1">
    <source>
        <dbReference type="SAM" id="MobiDB-lite"/>
    </source>
</evidence>
<name>A0A1V3SWN3_9BACT</name>
<comment type="caution">
    <text evidence="2">The sequence shown here is derived from an EMBL/GenBank/DDBJ whole genome shotgun (WGS) entry which is preliminary data.</text>
</comment>
<protein>
    <submittedName>
        <fullName evidence="2">Uncharacterized protein</fullName>
    </submittedName>
</protein>
<accession>A0A1V3SWN3</accession>
<dbReference type="EMBL" id="MPOJ01000009">
    <property type="protein sequence ID" value="OOH73348.1"/>
    <property type="molecule type" value="Genomic_DNA"/>
</dbReference>
<evidence type="ECO:0000313" key="3">
    <source>
        <dbReference type="Proteomes" id="UP000188586"/>
    </source>
</evidence>
<organism evidence="2 3">
    <name type="scientific">Leptospirillum ferriphilum</name>
    <dbReference type="NCBI Taxonomy" id="178606"/>
    <lineage>
        <taxon>Bacteria</taxon>
        <taxon>Pseudomonadati</taxon>
        <taxon>Nitrospirota</taxon>
        <taxon>Nitrospiria</taxon>
        <taxon>Nitrospirales</taxon>
        <taxon>Nitrospiraceae</taxon>
        <taxon>Leptospirillum</taxon>
    </lineage>
</organism>
<dbReference type="Proteomes" id="UP000188586">
    <property type="component" value="Unassembled WGS sequence"/>
</dbReference>
<dbReference type="AlphaFoldDB" id="A0A1V3SWN3"/>
<feature type="compositionally biased region" description="Basic and acidic residues" evidence="1">
    <location>
        <begin position="78"/>
        <end position="88"/>
    </location>
</feature>
<reference evidence="2 3" key="1">
    <citation type="submission" date="2016-11" db="EMBL/GenBank/DDBJ databases">
        <title>Comparative genomics of co-occurring bacteria in distinct bioleaching systems unravels niche-specific adaptation.</title>
        <authorList>
            <person name="Zhang X."/>
            <person name="Liu X."/>
            <person name="Yin H."/>
        </authorList>
    </citation>
    <scope>NUCLEOTIDE SEQUENCE [LARGE SCALE GENOMIC DNA]</scope>
    <source>
        <strain evidence="2 3">DX</strain>
    </source>
</reference>
<feature type="region of interest" description="Disordered" evidence="1">
    <location>
        <begin position="35"/>
        <end position="94"/>
    </location>
</feature>
<gene>
    <name evidence="2" type="ORF">BOX24_04630</name>
</gene>
<evidence type="ECO:0000313" key="2">
    <source>
        <dbReference type="EMBL" id="OOH73348.1"/>
    </source>
</evidence>